<accession>A0ACB9AFW1</accession>
<sequence length="178" mass="20373">MMGCFWCCFNQKRINRKKDIRDFKESRQDSFPGFSRGNDSFRRSYINDEIAKYGKREISSQFFTYEELSAATKNFSYNFLIGEGGFGRVYKGKIANKTTAQPLFKDRRKFHLMADSSLEGRYPMKGLYQALAVAAMCLQEDATKRPVMSQVVSALEYLASGQNEEQQTESGDSSCETD</sequence>
<keyword evidence="2" id="KW-1185">Reference proteome</keyword>
<reference evidence="1 2" key="2">
    <citation type="journal article" date="2022" name="Mol. Ecol. Resour.">
        <title>The genomes of chicory, endive, great burdock and yacon provide insights into Asteraceae paleo-polyploidization history and plant inulin production.</title>
        <authorList>
            <person name="Fan W."/>
            <person name="Wang S."/>
            <person name="Wang H."/>
            <person name="Wang A."/>
            <person name="Jiang F."/>
            <person name="Liu H."/>
            <person name="Zhao H."/>
            <person name="Xu D."/>
            <person name="Zhang Y."/>
        </authorList>
    </citation>
    <scope>NUCLEOTIDE SEQUENCE [LARGE SCALE GENOMIC DNA]</scope>
    <source>
        <strain evidence="2">cv. Punajuju</strain>
        <tissue evidence="1">Leaves</tissue>
    </source>
</reference>
<proteinExistence type="predicted"/>
<gene>
    <name evidence="1" type="ORF">L2E82_37752</name>
</gene>
<comment type="caution">
    <text evidence="1">The sequence shown here is derived from an EMBL/GenBank/DDBJ whole genome shotgun (WGS) entry which is preliminary data.</text>
</comment>
<evidence type="ECO:0000313" key="1">
    <source>
        <dbReference type="EMBL" id="KAI3708540.1"/>
    </source>
</evidence>
<dbReference type="EMBL" id="CM042015">
    <property type="protein sequence ID" value="KAI3708540.1"/>
    <property type="molecule type" value="Genomic_DNA"/>
</dbReference>
<dbReference type="Proteomes" id="UP001055811">
    <property type="component" value="Linkage Group LG07"/>
</dbReference>
<evidence type="ECO:0000313" key="2">
    <source>
        <dbReference type="Proteomes" id="UP001055811"/>
    </source>
</evidence>
<reference evidence="2" key="1">
    <citation type="journal article" date="2022" name="Mol. Ecol. Resour.">
        <title>The genomes of chicory, endive, great burdock and yacon provide insights into Asteraceae palaeo-polyploidization history and plant inulin production.</title>
        <authorList>
            <person name="Fan W."/>
            <person name="Wang S."/>
            <person name="Wang H."/>
            <person name="Wang A."/>
            <person name="Jiang F."/>
            <person name="Liu H."/>
            <person name="Zhao H."/>
            <person name="Xu D."/>
            <person name="Zhang Y."/>
        </authorList>
    </citation>
    <scope>NUCLEOTIDE SEQUENCE [LARGE SCALE GENOMIC DNA]</scope>
    <source>
        <strain evidence="2">cv. Punajuju</strain>
    </source>
</reference>
<name>A0ACB9AFW1_CICIN</name>
<protein>
    <submittedName>
        <fullName evidence="1">Uncharacterized protein</fullName>
    </submittedName>
</protein>
<organism evidence="1 2">
    <name type="scientific">Cichorium intybus</name>
    <name type="common">Chicory</name>
    <dbReference type="NCBI Taxonomy" id="13427"/>
    <lineage>
        <taxon>Eukaryota</taxon>
        <taxon>Viridiplantae</taxon>
        <taxon>Streptophyta</taxon>
        <taxon>Embryophyta</taxon>
        <taxon>Tracheophyta</taxon>
        <taxon>Spermatophyta</taxon>
        <taxon>Magnoliopsida</taxon>
        <taxon>eudicotyledons</taxon>
        <taxon>Gunneridae</taxon>
        <taxon>Pentapetalae</taxon>
        <taxon>asterids</taxon>
        <taxon>campanulids</taxon>
        <taxon>Asterales</taxon>
        <taxon>Asteraceae</taxon>
        <taxon>Cichorioideae</taxon>
        <taxon>Cichorieae</taxon>
        <taxon>Cichoriinae</taxon>
        <taxon>Cichorium</taxon>
    </lineage>
</organism>